<name>A0A9D4NC48_DREPO</name>
<evidence type="ECO:0008006" key="3">
    <source>
        <dbReference type="Google" id="ProtNLM"/>
    </source>
</evidence>
<reference evidence="1" key="1">
    <citation type="journal article" date="2019" name="bioRxiv">
        <title>The Genome of the Zebra Mussel, Dreissena polymorpha: A Resource for Invasive Species Research.</title>
        <authorList>
            <person name="McCartney M.A."/>
            <person name="Auch B."/>
            <person name="Kono T."/>
            <person name="Mallez S."/>
            <person name="Zhang Y."/>
            <person name="Obille A."/>
            <person name="Becker A."/>
            <person name="Abrahante J.E."/>
            <person name="Garbe J."/>
            <person name="Badalamenti J.P."/>
            <person name="Herman A."/>
            <person name="Mangelson H."/>
            <person name="Liachko I."/>
            <person name="Sullivan S."/>
            <person name="Sone E.D."/>
            <person name="Koren S."/>
            <person name="Silverstein K.A.T."/>
            <person name="Beckman K.B."/>
            <person name="Gohl D.M."/>
        </authorList>
    </citation>
    <scope>NUCLEOTIDE SEQUENCE</scope>
    <source>
        <strain evidence="1">Duluth1</strain>
        <tissue evidence="1">Whole animal</tissue>
    </source>
</reference>
<comment type="caution">
    <text evidence="1">The sequence shown here is derived from an EMBL/GenBank/DDBJ whole genome shotgun (WGS) entry which is preliminary data.</text>
</comment>
<dbReference type="EMBL" id="JAIWYP010000001">
    <property type="protein sequence ID" value="KAH3891656.1"/>
    <property type="molecule type" value="Genomic_DNA"/>
</dbReference>
<reference evidence="1" key="2">
    <citation type="submission" date="2020-11" db="EMBL/GenBank/DDBJ databases">
        <authorList>
            <person name="McCartney M.A."/>
            <person name="Auch B."/>
            <person name="Kono T."/>
            <person name="Mallez S."/>
            <person name="Becker A."/>
            <person name="Gohl D.M."/>
            <person name="Silverstein K.A.T."/>
            <person name="Koren S."/>
            <person name="Bechman K.B."/>
            <person name="Herman A."/>
            <person name="Abrahante J.E."/>
            <person name="Garbe J."/>
        </authorList>
    </citation>
    <scope>NUCLEOTIDE SEQUENCE</scope>
    <source>
        <strain evidence="1">Duluth1</strain>
        <tissue evidence="1">Whole animal</tissue>
    </source>
</reference>
<sequence length="142" mass="15945">MAAAHRNILRCRNNRRLRVERVFLDCSNRLEIYRDVELYKRFRFTRDTLQFICEICFDVERPSNRSLPIPVALSVCTYLRYVASGDLQFTVADSTGLAQATVCRVCAHVSAILAAKVADFVKFPTGIDAARVKQGLGAIAGM</sequence>
<dbReference type="AlphaFoldDB" id="A0A9D4NC48"/>
<organism evidence="1 2">
    <name type="scientific">Dreissena polymorpha</name>
    <name type="common">Zebra mussel</name>
    <name type="synonym">Mytilus polymorpha</name>
    <dbReference type="NCBI Taxonomy" id="45954"/>
    <lineage>
        <taxon>Eukaryota</taxon>
        <taxon>Metazoa</taxon>
        <taxon>Spiralia</taxon>
        <taxon>Lophotrochozoa</taxon>
        <taxon>Mollusca</taxon>
        <taxon>Bivalvia</taxon>
        <taxon>Autobranchia</taxon>
        <taxon>Heteroconchia</taxon>
        <taxon>Euheterodonta</taxon>
        <taxon>Imparidentia</taxon>
        <taxon>Neoheterodontei</taxon>
        <taxon>Myida</taxon>
        <taxon>Dreissenoidea</taxon>
        <taxon>Dreissenidae</taxon>
        <taxon>Dreissena</taxon>
    </lineage>
</organism>
<proteinExistence type="predicted"/>
<keyword evidence="2" id="KW-1185">Reference proteome</keyword>
<accession>A0A9D4NC48</accession>
<evidence type="ECO:0000313" key="1">
    <source>
        <dbReference type="EMBL" id="KAH3891656.1"/>
    </source>
</evidence>
<dbReference type="Proteomes" id="UP000828390">
    <property type="component" value="Unassembled WGS sequence"/>
</dbReference>
<protein>
    <recommendedName>
        <fullName evidence="3">Nuclease HARBI1</fullName>
    </recommendedName>
</protein>
<gene>
    <name evidence="1" type="ORF">DPMN_015761</name>
</gene>
<evidence type="ECO:0000313" key="2">
    <source>
        <dbReference type="Proteomes" id="UP000828390"/>
    </source>
</evidence>